<gene>
    <name evidence="1" type="ORF">L227DRAFT_549953</name>
</gene>
<evidence type="ECO:0000313" key="2">
    <source>
        <dbReference type="Proteomes" id="UP000313359"/>
    </source>
</evidence>
<reference evidence="1" key="1">
    <citation type="journal article" date="2018" name="Genome Biol. Evol.">
        <title>Genomics and development of Lentinus tigrinus, a white-rot wood-decaying mushroom with dimorphic fruiting bodies.</title>
        <authorList>
            <person name="Wu B."/>
            <person name="Xu Z."/>
            <person name="Knudson A."/>
            <person name="Carlson A."/>
            <person name="Chen N."/>
            <person name="Kovaka S."/>
            <person name="LaButti K."/>
            <person name="Lipzen A."/>
            <person name="Pennachio C."/>
            <person name="Riley R."/>
            <person name="Schakwitz W."/>
            <person name="Umezawa K."/>
            <person name="Ohm R.A."/>
            <person name="Grigoriev I.V."/>
            <person name="Nagy L.G."/>
            <person name="Gibbons J."/>
            <person name="Hibbett D."/>
        </authorList>
    </citation>
    <scope>NUCLEOTIDE SEQUENCE [LARGE SCALE GENOMIC DNA]</scope>
    <source>
        <strain evidence="1">ALCF2SS1-6</strain>
    </source>
</reference>
<dbReference type="STRING" id="1328759.A0A5C2SCG8"/>
<dbReference type="PANTHER" id="PTHR38926">
    <property type="entry name" value="F-BOX DOMAIN CONTAINING PROTEIN, EXPRESSED"/>
    <property type="match status" value="1"/>
</dbReference>
<protein>
    <recommendedName>
        <fullName evidence="3">F-box domain-containing protein</fullName>
    </recommendedName>
</protein>
<dbReference type="Proteomes" id="UP000313359">
    <property type="component" value="Unassembled WGS sequence"/>
</dbReference>
<dbReference type="SUPFAM" id="SSF52047">
    <property type="entry name" value="RNI-like"/>
    <property type="match status" value="1"/>
</dbReference>
<evidence type="ECO:0000313" key="1">
    <source>
        <dbReference type="EMBL" id="RPD59036.1"/>
    </source>
</evidence>
<dbReference type="Gene3D" id="3.80.10.10">
    <property type="entry name" value="Ribonuclease Inhibitor"/>
    <property type="match status" value="1"/>
</dbReference>
<dbReference type="PANTHER" id="PTHR38926:SF72">
    <property type="entry name" value="IM:7136021-RELATED"/>
    <property type="match status" value="1"/>
</dbReference>
<name>A0A5C2SCG8_9APHY</name>
<sequence>MHPALLIDEVLQLIFDFCADLPKTEPKWTYAQLARCCRAWKDPALDRLWDRLNGVGPLLALVAKQVDEVTSDRSMARIYADRVKRVTHQDGLRNAPAAELLPTVFPRLESLALSFQGCMVPHEWAVSPFLQHVSVNVGFSRDTQEVLDRSNAAARLLHEVNLYAPGLRSLQVRGRMTDLLNAAVASFTQLRSVTIHGNSTLAPETFAAIATLPHLQSLEVHASHVQAEVFTDSLAPGVSCFPVLKELSIRTGGDLVSAILPRLPTGILTKLHLDMDQCVRGPSYMKPVFALLAQKASTSLRDLHIEDRTDLDELDVPSRPEQTPHWYTLDILSPLARMKHLRRFVLRDPDMSDADLETLPKWWPALAHLDLGACDPEVHIPEWKSRLTPVAYSVVAKSFPGLESLSLPALPPTGSGADGQQTMLRSLALGEVPNAPVDAVAMVDTILTMFPDIECLDCPTVEITERFETVVRDRGQARID</sequence>
<dbReference type="EMBL" id="ML122272">
    <property type="protein sequence ID" value="RPD59036.1"/>
    <property type="molecule type" value="Genomic_DNA"/>
</dbReference>
<dbReference type="AlphaFoldDB" id="A0A5C2SCG8"/>
<dbReference type="OrthoDB" id="2663142at2759"/>
<accession>A0A5C2SCG8</accession>
<dbReference type="InterPro" id="IPR032675">
    <property type="entry name" value="LRR_dom_sf"/>
</dbReference>
<evidence type="ECO:0008006" key="3">
    <source>
        <dbReference type="Google" id="ProtNLM"/>
    </source>
</evidence>
<organism evidence="1 2">
    <name type="scientific">Lentinus tigrinus ALCF2SS1-6</name>
    <dbReference type="NCBI Taxonomy" id="1328759"/>
    <lineage>
        <taxon>Eukaryota</taxon>
        <taxon>Fungi</taxon>
        <taxon>Dikarya</taxon>
        <taxon>Basidiomycota</taxon>
        <taxon>Agaricomycotina</taxon>
        <taxon>Agaricomycetes</taxon>
        <taxon>Polyporales</taxon>
        <taxon>Polyporaceae</taxon>
        <taxon>Lentinus</taxon>
    </lineage>
</organism>
<proteinExistence type="predicted"/>
<keyword evidence="2" id="KW-1185">Reference proteome</keyword>